<feature type="transmembrane region" description="Helical" evidence="1">
    <location>
        <begin position="129"/>
        <end position="150"/>
    </location>
</feature>
<organism evidence="2 3">
    <name type="scientific">Staphylococcus phage Team1</name>
    <dbReference type="NCBI Taxonomy" id="1262512"/>
    <lineage>
        <taxon>Viruses</taxon>
        <taxon>Duplodnaviria</taxon>
        <taxon>Heunggongvirae</taxon>
        <taxon>Uroviricota</taxon>
        <taxon>Caudoviricetes</taxon>
        <taxon>Herelleviridae</taxon>
        <taxon>Twortvirinae</taxon>
        <taxon>Kayvirus</taxon>
        <taxon>Kayvirus G1</taxon>
    </lineage>
</organism>
<dbReference type="EMBL" id="KC012913">
    <property type="protein sequence ID" value="AFX93277.1"/>
    <property type="molecule type" value="Genomic_DNA"/>
</dbReference>
<feature type="transmembrane region" description="Helical" evidence="1">
    <location>
        <begin position="61"/>
        <end position="78"/>
    </location>
</feature>
<dbReference type="SMR" id="A0A075BE63"/>
<evidence type="ECO:0000313" key="3">
    <source>
        <dbReference type="Proteomes" id="UP000028568"/>
    </source>
</evidence>
<sequence>MNKTFFKFLGKNTLEYSKQGLGFLVALPIMLIIFSVFLAFIIGIPAVIIYALHALNVDNDFIIQLVPVMWFIILYGIVRTGEHKKPFVKLKLKDYLLSILYLTTITAISVLENYLLFQSLPFTGDVRAVITLLSFIVFVAVNRGICKIAIKSYKEYKEDSQ</sequence>
<dbReference type="RefSeq" id="YP_009098160.1">
    <property type="nucleotide sequence ID" value="NC_025417.1"/>
</dbReference>
<reference evidence="2 3" key="1">
    <citation type="journal article" date="2014" name="PLoS ONE">
        <title>Improving the Safety of Staphylococcus aureus Polyvalent Phages by Their Production on a Staphylococcus xylosus Strain.</title>
        <authorList>
            <person name="El Haddad L."/>
            <person name="Ben Abdallah N."/>
            <person name="Plante P.L."/>
            <person name="Dumaresq J."/>
            <person name="Katsarava R."/>
            <person name="Labrie S."/>
            <person name="Corbeil J."/>
            <person name="St-Gelais D."/>
            <person name="Moineau S."/>
        </authorList>
    </citation>
    <scope>NUCLEOTIDE SEQUENCE [LARGE SCALE GENOMIC DNA]</scope>
</reference>
<name>A0A075BE63_9CAUD</name>
<evidence type="ECO:0000313" key="2">
    <source>
        <dbReference type="EMBL" id="AFX93277.1"/>
    </source>
</evidence>
<protein>
    <submittedName>
        <fullName evidence="2">Uncharacterized protein</fullName>
    </submittedName>
</protein>
<dbReference type="GeneID" id="22276423"/>
<proteinExistence type="predicted"/>
<accession>A0A075BE63</accession>
<dbReference type="KEGG" id="vg:22276423"/>
<evidence type="ECO:0000256" key="1">
    <source>
        <dbReference type="SAM" id="Phobius"/>
    </source>
</evidence>
<keyword evidence="1" id="KW-0472">Membrane</keyword>
<feature type="transmembrane region" description="Helical" evidence="1">
    <location>
        <begin position="21"/>
        <end position="49"/>
    </location>
</feature>
<dbReference type="Proteomes" id="UP000028568">
    <property type="component" value="Segment"/>
</dbReference>
<keyword evidence="1" id="KW-0812">Transmembrane</keyword>
<keyword evidence="1" id="KW-1133">Transmembrane helix</keyword>
<feature type="transmembrane region" description="Helical" evidence="1">
    <location>
        <begin position="99"/>
        <end position="117"/>
    </location>
</feature>